<protein>
    <submittedName>
        <fullName evidence="1">Uncharacterized protein</fullName>
    </submittedName>
</protein>
<evidence type="ECO:0000313" key="2">
    <source>
        <dbReference type="Proteomes" id="UP000641206"/>
    </source>
</evidence>
<evidence type="ECO:0000313" key="1">
    <source>
        <dbReference type="EMBL" id="GGP09225.1"/>
    </source>
</evidence>
<accession>A0ABQ2NT23</accession>
<gene>
    <name evidence="1" type="ORF">GCM10011346_12440</name>
</gene>
<comment type="caution">
    <text evidence="1">The sequence shown here is derived from an EMBL/GenBank/DDBJ whole genome shotgun (WGS) entry which is preliminary data.</text>
</comment>
<name>A0ABQ2NT23_9BACI</name>
<reference evidence="2" key="1">
    <citation type="journal article" date="2019" name="Int. J. Syst. Evol. Microbiol.">
        <title>The Global Catalogue of Microorganisms (GCM) 10K type strain sequencing project: providing services to taxonomists for standard genome sequencing and annotation.</title>
        <authorList>
            <consortium name="The Broad Institute Genomics Platform"/>
            <consortium name="The Broad Institute Genome Sequencing Center for Infectious Disease"/>
            <person name="Wu L."/>
            <person name="Ma J."/>
        </authorList>
    </citation>
    <scope>NUCLEOTIDE SEQUENCE [LARGE SCALE GENOMIC DNA]</scope>
    <source>
        <strain evidence="2">CGMCC 1.7693</strain>
    </source>
</reference>
<keyword evidence="2" id="KW-1185">Reference proteome</keyword>
<organism evidence="1 2">
    <name type="scientific">Oceanobacillus neutriphilus</name>
    <dbReference type="NCBI Taxonomy" id="531815"/>
    <lineage>
        <taxon>Bacteria</taxon>
        <taxon>Bacillati</taxon>
        <taxon>Bacillota</taxon>
        <taxon>Bacilli</taxon>
        <taxon>Bacillales</taxon>
        <taxon>Bacillaceae</taxon>
        <taxon>Oceanobacillus</taxon>
    </lineage>
</organism>
<dbReference type="Proteomes" id="UP000641206">
    <property type="component" value="Unassembled WGS sequence"/>
</dbReference>
<dbReference type="EMBL" id="BMLW01000003">
    <property type="protein sequence ID" value="GGP09225.1"/>
    <property type="molecule type" value="Genomic_DNA"/>
</dbReference>
<sequence>MPDSLERLDCLVYYYLPTHYQYNNIKDSEEADHKIADMLDEDYIETSFKMVFFLCY</sequence>
<proteinExistence type="predicted"/>